<gene>
    <name evidence="2" type="ORF">JYK00_06395</name>
</gene>
<name>A0ABX7S7W6_9BACT</name>
<protein>
    <submittedName>
        <fullName evidence="2">Uncharacterized protein</fullName>
    </submittedName>
</protein>
<organism evidence="2 3">
    <name type="scientific">Thermosipho ferrireducens</name>
    <dbReference type="NCBI Taxonomy" id="2571116"/>
    <lineage>
        <taxon>Bacteria</taxon>
        <taxon>Thermotogati</taxon>
        <taxon>Thermotogota</taxon>
        <taxon>Thermotogae</taxon>
        <taxon>Thermotogales</taxon>
        <taxon>Fervidobacteriaceae</taxon>
        <taxon>Thermosipho</taxon>
    </lineage>
</organism>
<keyword evidence="1" id="KW-0812">Transmembrane</keyword>
<keyword evidence="3" id="KW-1185">Reference proteome</keyword>
<dbReference type="Proteomes" id="UP000671862">
    <property type="component" value="Chromosome"/>
</dbReference>
<feature type="transmembrane region" description="Helical" evidence="1">
    <location>
        <begin position="61"/>
        <end position="79"/>
    </location>
</feature>
<dbReference type="RefSeq" id="WP_207566093.1">
    <property type="nucleotide sequence ID" value="NZ_CP071446.1"/>
</dbReference>
<proteinExistence type="predicted"/>
<evidence type="ECO:0000256" key="1">
    <source>
        <dbReference type="SAM" id="Phobius"/>
    </source>
</evidence>
<evidence type="ECO:0000313" key="2">
    <source>
        <dbReference type="EMBL" id="QTA37368.1"/>
    </source>
</evidence>
<reference evidence="2 3" key="1">
    <citation type="submission" date="2021-03" db="EMBL/GenBank/DDBJ databases">
        <title>Thermosipho ferrireducens sp.nov., an anaerobic thermophilic iron-reducing bacterium isolated from a deep-sea hydrothermal sulfide deposits.</title>
        <authorList>
            <person name="Zeng X."/>
            <person name="Chen Y."/>
            <person name="Shao Z."/>
        </authorList>
    </citation>
    <scope>NUCLEOTIDE SEQUENCE [LARGE SCALE GENOMIC DNA]</scope>
    <source>
        <strain evidence="2 3">JL129W03</strain>
    </source>
</reference>
<keyword evidence="1" id="KW-0472">Membrane</keyword>
<evidence type="ECO:0000313" key="3">
    <source>
        <dbReference type="Proteomes" id="UP000671862"/>
    </source>
</evidence>
<feature type="transmembrane region" description="Helical" evidence="1">
    <location>
        <begin position="99"/>
        <end position="119"/>
    </location>
</feature>
<dbReference type="EMBL" id="CP071446">
    <property type="protein sequence ID" value="QTA37368.1"/>
    <property type="molecule type" value="Genomic_DNA"/>
</dbReference>
<feature type="transmembrane region" description="Helical" evidence="1">
    <location>
        <begin position="125"/>
        <end position="146"/>
    </location>
</feature>
<feature type="transmembrane region" description="Helical" evidence="1">
    <location>
        <begin position="31"/>
        <end position="49"/>
    </location>
</feature>
<keyword evidence="1" id="KW-1133">Transmembrane helix</keyword>
<sequence>MRSEKVQKFLKVLLKPSDMFYETFIDVKNGVWTYVLMTIFDTIYLYKVADMIVPLYYDKPSLSFTAKFVILLIVLYMVIPFEMHKKDFRDKEKGLTGSLFFLSLYFEVGNFMNIHIFLIGGRGDIVYRIVGYAVYMGIVIVINPLNKRKMFFRFKRN</sequence>
<accession>A0ABX7S7W6</accession>